<feature type="non-terminal residue" evidence="1">
    <location>
        <position position="1"/>
    </location>
</feature>
<dbReference type="OrthoDB" id="414698at2759"/>
<comment type="caution">
    <text evidence="1">The sequence shown here is derived from an EMBL/GenBank/DDBJ whole genome shotgun (WGS) entry which is preliminary data.</text>
</comment>
<name>A0A9W4JNU1_9EURO</name>
<organism evidence="1 2">
    <name type="scientific">Penicillium salamii</name>
    <dbReference type="NCBI Taxonomy" id="1612424"/>
    <lineage>
        <taxon>Eukaryota</taxon>
        <taxon>Fungi</taxon>
        <taxon>Dikarya</taxon>
        <taxon>Ascomycota</taxon>
        <taxon>Pezizomycotina</taxon>
        <taxon>Eurotiomycetes</taxon>
        <taxon>Eurotiomycetidae</taxon>
        <taxon>Eurotiales</taxon>
        <taxon>Aspergillaceae</taxon>
        <taxon>Penicillium</taxon>
    </lineage>
</organism>
<protein>
    <submittedName>
        <fullName evidence="1">Uncharacterized protein</fullName>
    </submittedName>
</protein>
<keyword evidence="2" id="KW-1185">Reference proteome</keyword>
<gene>
    <name evidence="1" type="ORF">PSALAMII_LOCUS7945</name>
</gene>
<dbReference type="Proteomes" id="UP001152649">
    <property type="component" value="Unassembled WGS sequence"/>
</dbReference>
<evidence type="ECO:0000313" key="2">
    <source>
        <dbReference type="Proteomes" id="UP001152649"/>
    </source>
</evidence>
<proteinExistence type="predicted"/>
<dbReference type="EMBL" id="CAJVPG010000405">
    <property type="protein sequence ID" value="CAG8402646.1"/>
    <property type="molecule type" value="Genomic_DNA"/>
</dbReference>
<dbReference type="AlphaFoldDB" id="A0A9W4JNU1"/>
<evidence type="ECO:0000313" key="1">
    <source>
        <dbReference type="EMBL" id="CAG8402646.1"/>
    </source>
</evidence>
<reference evidence="1" key="1">
    <citation type="submission" date="2021-07" db="EMBL/GenBank/DDBJ databases">
        <authorList>
            <person name="Branca A.L. A."/>
        </authorList>
    </citation>
    <scope>NUCLEOTIDE SEQUENCE</scope>
</reference>
<accession>A0A9W4JNU1</accession>
<sequence>LSVQLHTQISSPNSSRSALILHLTVEEDQYMRIATGSSSWGEGLFDAALDVTSNQTSVFLAFPACESVRLLNSNDHLKGAKCSRKQVRHIDRSSKIPVIKAPFIYSQTEELVWKWEQSKLCGQSINTTLFSTMVPQCHPPNKADSRGKFVSIEDSIVHVFPQAQLTNLEPHNYQLGILETADSANLKIILLGAKKENQTESLRGSLIRLRRSLLERVRPVFNSWSTEFWVSDSVVIDSKLTEEAGLVLKAVRPESLDETAYVCVGLPVTIFGPLFNTLISKWNASAASFEYSNGFIWIYSAVDPTNFKIHASESDTSTNHSVSSMLKQMSGKSWLIRAKLVFRLERSSSEKAAILAELLEVSHIQVTSSHKPITHS</sequence>